<name>A0A101LYB7_PICGL</name>
<protein>
    <submittedName>
        <fullName evidence="1">Uncharacterized protein</fullName>
    </submittedName>
</protein>
<gene>
    <name evidence="1" type="ORF">ABT39_MTgene5778</name>
</gene>
<reference evidence="1" key="1">
    <citation type="journal article" date="2015" name="Genome Biol. Evol.">
        <title>Organellar Genomes of White Spruce (Picea glauca): Assembly and Annotation.</title>
        <authorList>
            <person name="Jackman S.D."/>
            <person name="Warren R.L."/>
            <person name="Gibb E.A."/>
            <person name="Vandervalk B.P."/>
            <person name="Mohamadi H."/>
            <person name="Chu J."/>
            <person name="Raymond A."/>
            <person name="Pleasance S."/>
            <person name="Coope R."/>
            <person name="Wildung M.R."/>
            <person name="Ritland C.E."/>
            <person name="Bousquet J."/>
            <person name="Jones S.J."/>
            <person name="Bohlmann J."/>
            <person name="Birol I."/>
        </authorList>
    </citation>
    <scope>NUCLEOTIDE SEQUENCE [LARGE SCALE GENOMIC DNA]</scope>
    <source>
        <tissue evidence="1">Flushing bud</tissue>
    </source>
</reference>
<dbReference type="EMBL" id="LKAM01000007">
    <property type="protein sequence ID" value="KUM47592.1"/>
    <property type="molecule type" value="Genomic_DNA"/>
</dbReference>
<evidence type="ECO:0000313" key="1">
    <source>
        <dbReference type="EMBL" id="KUM47592.1"/>
    </source>
</evidence>
<dbReference type="AlphaFoldDB" id="A0A101LYB7"/>
<proteinExistence type="predicted"/>
<comment type="caution">
    <text evidence="1">The sequence shown here is derived from an EMBL/GenBank/DDBJ whole genome shotgun (WGS) entry which is preliminary data.</text>
</comment>
<keyword evidence="1" id="KW-0496">Mitochondrion</keyword>
<accession>A0A101LYB7</accession>
<organism evidence="1">
    <name type="scientific">Picea glauca</name>
    <name type="common">White spruce</name>
    <name type="synonym">Pinus glauca</name>
    <dbReference type="NCBI Taxonomy" id="3330"/>
    <lineage>
        <taxon>Eukaryota</taxon>
        <taxon>Viridiplantae</taxon>
        <taxon>Streptophyta</taxon>
        <taxon>Embryophyta</taxon>
        <taxon>Tracheophyta</taxon>
        <taxon>Spermatophyta</taxon>
        <taxon>Pinopsida</taxon>
        <taxon>Pinidae</taxon>
        <taxon>Conifers I</taxon>
        <taxon>Pinales</taxon>
        <taxon>Pinaceae</taxon>
        <taxon>Picea</taxon>
    </lineage>
</organism>
<geneLocation type="mitochondrion" evidence="1"/>
<sequence>MALFRPLSSLGVASMTCKFRCFDPSHRKLSALAPASLVVGIPNIIDGGLGASEVNEMTFTLPNQKTALQGTRPLEHWYHPHQFKLLKRIPPYPEML</sequence>